<evidence type="ECO:0000256" key="1">
    <source>
        <dbReference type="ARBA" id="ARBA00010164"/>
    </source>
</evidence>
<dbReference type="Gene3D" id="1.10.1070.20">
    <property type="match status" value="1"/>
</dbReference>
<sequence>MRALDVYLGHDLLGQLIETSGIWGFQYDPKWLIQRNGLAIIPGLELIEEPQLDKSTTRPVQWFFDNLLPEEAARELLAKSEKIPPGDAFALLAAIGHESAGAFTLLPPGTALGAGGAAPISHVDLNERIKKLPKSPLNNRQSKKMSLAGAQHKMLVIFTDDGQLLEPSGQMASTHILKPEHSRPDEYPFTCRNEWFVMSLARLCGLPVPDVAIIYVPEPAYIVRRFDRVGEYPEQSRLHMLDGCQLLELPFVDKYKASNAQNLLKLCNKCRQVAMTKIAMFRWVVFNAIVGNGDAHLKNLSFHLTANGIQFMPHYDLLSTIIYAAAGQHGDEELSQPMGKATCYGELTRDDVIAFAAEIQIAPALAERELNKLLASIPIHADALIEQVCSLGDYSQSRPGEIRMLRQIRSLCIDEMVKQLR</sequence>
<dbReference type="PANTHER" id="PTHR37419:SF1">
    <property type="entry name" value="SERINE_THREONINE-PROTEIN KINASE TOXIN HIPA"/>
    <property type="match status" value="1"/>
</dbReference>
<proteinExistence type="inferred from homology"/>
<keyword evidence="7" id="KW-1185">Reference proteome</keyword>
<dbReference type="PANTHER" id="PTHR37419">
    <property type="entry name" value="SERINE/THREONINE-PROTEIN KINASE TOXIN HIPA"/>
    <property type="match status" value="1"/>
</dbReference>
<evidence type="ECO:0000256" key="3">
    <source>
        <dbReference type="ARBA" id="ARBA00022777"/>
    </source>
</evidence>
<dbReference type="InterPro" id="IPR017508">
    <property type="entry name" value="HipA_N1"/>
</dbReference>
<dbReference type="Proteomes" id="UP001231616">
    <property type="component" value="Unassembled WGS sequence"/>
</dbReference>
<evidence type="ECO:0000256" key="2">
    <source>
        <dbReference type="ARBA" id="ARBA00022679"/>
    </source>
</evidence>
<dbReference type="Pfam" id="PF13657">
    <property type="entry name" value="Couple_hipA"/>
    <property type="match status" value="1"/>
</dbReference>
<dbReference type="Pfam" id="PF07804">
    <property type="entry name" value="HipA_C"/>
    <property type="match status" value="1"/>
</dbReference>
<dbReference type="EMBL" id="JAUZVZ010000018">
    <property type="protein sequence ID" value="MDP4537062.1"/>
    <property type="molecule type" value="Genomic_DNA"/>
</dbReference>
<feature type="domain" description="HipA N-terminal subdomain 1" evidence="5">
    <location>
        <begin position="4"/>
        <end position="105"/>
    </location>
</feature>
<keyword evidence="3" id="KW-0418">Kinase</keyword>
<dbReference type="InterPro" id="IPR052028">
    <property type="entry name" value="HipA_Ser/Thr_kinase"/>
</dbReference>
<protein>
    <submittedName>
        <fullName evidence="6">HipA domain-containing protein</fullName>
    </submittedName>
</protein>
<name>A0ABT9H184_9GAMM</name>
<evidence type="ECO:0000313" key="7">
    <source>
        <dbReference type="Proteomes" id="UP001231616"/>
    </source>
</evidence>
<organism evidence="6 7">
    <name type="scientific">Alkalimonas collagenimarina</name>
    <dbReference type="NCBI Taxonomy" id="400390"/>
    <lineage>
        <taxon>Bacteria</taxon>
        <taxon>Pseudomonadati</taxon>
        <taxon>Pseudomonadota</taxon>
        <taxon>Gammaproteobacteria</taxon>
        <taxon>Alkalimonas</taxon>
    </lineage>
</organism>
<evidence type="ECO:0000313" key="6">
    <source>
        <dbReference type="EMBL" id="MDP4537062.1"/>
    </source>
</evidence>
<comment type="caution">
    <text evidence="6">The sequence shown here is derived from an EMBL/GenBank/DDBJ whole genome shotgun (WGS) entry which is preliminary data.</text>
</comment>
<gene>
    <name evidence="6" type="ORF">Q3O60_12760</name>
</gene>
<feature type="domain" description="HipA-like C-terminal" evidence="4">
    <location>
        <begin position="145"/>
        <end position="374"/>
    </location>
</feature>
<evidence type="ECO:0000259" key="5">
    <source>
        <dbReference type="Pfam" id="PF13657"/>
    </source>
</evidence>
<reference evidence="6 7" key="1">
    <citation type="submission" date="2023-08" db="EMBL/GenBank/DDBJ databases">
        <authorList>
            <person name="Joshi A."/>
            <person name="Thite S."/>
        </authorList>
    </citation>
    <scope>NUCLEOTIDE SEQUENCE [LARGE SCALE GENOMIC DNA]</scope>
    <source>
        <strain evidence="6 7">AC40</strain>
    </source>
</reference>
<dbReference type="RefSeq" id="WP_305894323.1">
    <property type="nucleotide sequence ID" value="NZ_JAUZVZ010000018.1"/>
</dbReference>
<dbReference type="InterPro" id="IPR012893">
    <property type="entry name" value="HipA-like_C"/>
</dbReference>
<accession>A0ABT9H184</accession>
<evidence type="ECO:0000259" key="4">
    <source>
        <dbReference type="Pfam" id="PF07804"/>
    </source>
</evidence>
<keyword evidence="2" id="KW-0808">Transferase</keyword>
<dbReference type="NCBIfam" id="TIGR03071">
    <property type="entry name" value="couple_hipA"/>
    <property type="match status" value="1"/>
</dbReference>
<comment type="similarity">
    <text evidence="1">Belongs to the HipA Ser/Thr kinase family.</text>
</comment>